<dbReference type="GO" id="GO:0004721">
    <property type="term" value="F:phosphoprotein phosphatase activity"/>
    <property type="evidence" value="ECO:0007669"/>
    <property type="project" value="UniProtKB-KW"/>
</dbReference>
<feature type="region of interest" description="Disordered" evidence="10">
    <location>
        <begin position="36"/>
        <end position="67"/>
    </location>
</feature>
<evidence type="ECO:0000256" key="10">
    <source>
        <dbReference type="SAM" id="MobiDB-lite"/>
    </source>
</evidence>
<evidence type="ECO:0000256" key="6">
    <source>
        <dbReference type="ARBA" id="ARBA00022779"/>
    </source>
</evidence>
<dbReference type="GO" id="GO:0006935">
    <property type="term" value="P:chemotaxis"/>
    <property type="evidence" value="ECO:0007669"/>
    <property type="project" value="UniProtKB-KW"/>
</dbReference>
<evidence type="ECO:0000256" key="4">
    <source>
        <dbReference type="ARBA" id="ARBA00022490"/>
    </source>
</evidence>
<evidence type="ECO:0000256" key="9">
    <source>
        <dbReference type="ARBA" id="ARBA00029599"/>
    </source>
</evidence>
<dbReference type="Proteomes" id="UP000742786">
    <property type="component" value="Unassembled WGS sequence"/>
</dbReference>
<dbReference type="GO" id="GO:0009288">
    <property type="term" value="C:bacterial-type flagellum"/>
    <property type="evidence" value="ECO:0007669"/>
    <property type="project" value="InterPro"/>
</dbReference>
<gene>
    <name evidence="11" type="primary">cheZ</name>
    <name evidence="11" type="ORF">GTOL_10030</name>
</gene>
<organism evidence="11 12">
    <name type="scientific">Georgfuchsia toluolica</name>
    <dbReference type="NCBI Taxonomy" id="424218"/>
    <lineage>
        <taxon>Bacteria</taxon>
        <taxon>Pseudomonadati</taxon>
        <taxon>Pseudomonadota</taxon>
        <taxon>Betaproteobacteria</taxon>
        <taxon>Nitrosomonadales</taxon>
        <taxon>Sterolibacteriaceae</taxon>
        <taxon>Georgfuchsia</taxon>
    </lineage>
</organism>
<dbReference type="SUPFAM" id="SSF75708">
    <property type="entry name" value="Chemotaxis phosphatase CheZ"/>
    <property type="match status" value="1"/>
</dbReference>
<dbReference type="AlphaFoldDB" id="A0A916J1C3"/>
<evidence type="ECO:0000256" key="5">
    <source>
        <dbReference type="ARBA" id="ARBA00022500"/>
    </source>
</evidence>
<dbReference type="InterPro" id="IPR050992">
    <property type="entry name" value="CheZ_family_phosphatases"/>
</dbReference>
<comment type="caution">
    <text evidence="11">The sequence shown here is derived from an EMBL/GenBank/DDBJ whole genome shotgun (WGS) entry which is preliminary data.</text>
</comment>
<evidence type="ECO:0000313" key="12">
    <source>
        <dbReference type="Proteomes" id="UP000742786"/>
    </source>
</evidence>
<keyword evidence="12" id="KW-1185">Reference proteome</keyword>
<sequence length="269" mass="29444">MADLVNTSKAGDSAELEALFETVLARSQTSVAIKPADFQPDASSDSVGGKTNATARSVVPQGELTASPDKDRVFNKLGLLARQLHDTLRELGYNNILEKTASKIPDARQRLAYIAQMTEQAASRVLNATDAAKPLQDEMLASSEVLSARWNKAFANELAVEEFKRLAEATRDYFRASPDKHRATNGHLMEIMMAQDFQDLTGQVIKRVVELAQEMEDSLVSLLIEAIPAGHQWEKNENLLNGPALNAEGRSDVMSSQSQVDDLLESLGF</sequence>
<evidence type="ECO:0000256" key="8">
    <source>
        <dbReference type="ARBA" id="ARBA00022912"/>
    </source>
</evidence>
<dbReference type="GO" id="GO:0050920">
    <property type="term" value="P:regulation of chemotaxis"/>
    <property type="evidence" value="ECO:0007669"/>
    <property type="project" value="InterPro"/>
</dbReference>
<dbReference type="RefSeq" id="WP_220634249.1">
    <property type="nucleotide sequence ID" value="NZ_CAJQUM010000001.1"/>
</dbReference>
<keyword evidence="6" id="KW-0283">Flagellar rotation</keyword>
<evidence type="ECO:0000256" key="2">
    <source>
        <dbReference type="ARBA" id="ARBA00005908"/>
    </source>
</evidence>
<dbReference type="GO" id="GO:0005737">
    <property type="term" value="C:cytoplasm"/>
    <property type="evidence" value="ECO:0007669"/>
    <property type="project" value="UniProtKB-SubCell"/>
</dbReference>
<dbReference type="NCBIfam" id="NF008368">
    <property type="entry name" value="PRK11166.1"/>
    <property type="match status" value="1"/>
</dbReference>
<accession>A0A916J1C3</accession>
<evidence type="ECO:0000313" key="11">
    <source>
        <dbReference type="EMBL" id="CAG4882148.1"/>
    </source>
</evidence>
<reference evidence="11" key="1">
    <citation type="submission" date="2021-04" db="EMBL/GenBank/DDBJ databases">
        <authorList>
            <person name="Hornung B."/>
        </authorList>
    </citation>
    <scope>NUCLEOTIDE SEQUENCE</scope>
    <source>
        <strain evidence="11">G5G6</strain>
    </source>
</reference>
<comment type="similarity">
    <text evidence="2">Belongs to the CheZ family.</text>
</comment>
<evidence type="ECO:0000256" key="1">
    <source>
        <dbReference type="ARBA" id="ARBA00004496"/>
    </source>
</evidence>
<name>A0A916J1C3_9PROT</name>
<dbReference type="InterPro" id="IPR007439">
    <property type="entry name" value="Chemotax_Pase_CheZ"/>
</dbReference>
<keyword evidence="8" id="KW-0904">Protein phosphatase</keyword>
<dbReference type="Pfam" id="PF04344">
    <property type="entry name" value="CheZ"/>
    <property type="match status" value="1"/>
</dbReference>
<keyword evidence="4" id="KW-0963">Cytoplasm</keyword>
<dbReference type="PANTHER" id="PTHR43693">
    <property type="entry name" value="PROTEIN PHOSPHATASE CHEZ"/>
    <property type="match status" value="1"/>
</dbReference>
<comment type="subcellular location">
    <subcellularLocation>
        <location evidence="1">Cytoplasm</location>
    </subcellularLocation>
</comment>
<dbReference type="EMBL" id="CAJQUM010000001">
    <property type="protein sequence ID" value="CAG4882148.1"/>
    <property type="molecule type" value="Genomic_DNA"/>
</dbReference>
<dbReference type="PANTHER" id="PTHR43693:SF1">
    <property type="entry name" value="PROTEIN PHOSPHATASE CHEZ"/>
    <property type="match status" value="1"/>
</dbReference>
<proteinExistence type="inferred from homology"/>
<evidence type="ECO:0000256" key="3">
    <source>
        <dbReference type="ARBA" id="ARBA00018484"/>
    </source>
</evidence>
<feature type="compositionally biased region" description="Polar residues" evidence="10">
    <location>
        <begin position="41"/>
        <end position="55"/>
    </location>
</feature>
<protein>
    <recommendedName>
        <fullName evidence="3">Protein phosphatase CheZ</fullName>
    </recommendedName>
    <alternativeName>
        <fullName evidence="9">Chemotaxis protein CheZ</fullName>
    </alternativeName>
</protein>
<keyword evidence="7 11" id="KW-0378">Hydrolase</keyword>
<dbReference type="Gene3D" id="1.10.287.500">
    <property type="entry name" value="Helix hairpin bin"/>
    <property type="match status" value="1"/>
</dbReference>
<dbReference type="GO" id="GO:0097588">
    <property type="term" value="P:archaeal or bacterial-type flagellum-dependent cell motility"/>
    <property type="evidence" value="ECO:0007669"/>
    <property type="project" value="UniProtKB-KW"/>
</dbReference>
<keyword evidence="5" id="KW-0145">Chemotaxis</keyword>
<evidence type="ECO:0000256" key="7">
    <source>
        <dbReference type="ARBA" id="ARBA00022801"/>
    </source>
</evidence>